<feature type="compositionally biased region" description="Low complexity" evidence="6">
    <location>
        <begin position="45"/>
        <end position="64"/>
    </location>
</feature>
<proteinExistence type="inferred from homology"/>
<name>A0A7I9UWI3_9ACTN</name>
<dbReference type="Gene3D" id="3.40.30.10">
    <property type="entry name" value="Glutaredoxin"/>
    <property type="match status" value="1"/>
</dbReference>
<keyword evidence="7" id="KW-1133">Transmembrane helix</keyword>
<evidence type="ECO:0000256" key="1">
    <source>
        <dbReference type="ARBA" id="ARBA00005791"/>
    </source>
</evidence>
<dbReference type="EMBL" id="BJOU01000001">
    <property type="protein sequence ID" value="GED97141.1"/>
    <property type="molecule type" value="Genomic_DNA"/>
</dbReference>
<evidence type="ECO:0000313" key="9">
    <source>
        <dbReference type="EMBL" id="GED97141.1"/>
    </source>
</evidence>
<dbReference type="InterPro" id="IPR012336">
    <property type="entry name" value="Thioredoxin-like_fold"/>
</dbReference>
<evidence type="ECO:0000256" key="6">
    <source>
        <dbReference type="SAM" id="MobiDB-lite"/>
    </source>
</evidence>
<evidence type="ECO:0000259" key="8">
    <source>
        <dbReference type="Pfam" id="PF13462"/>
    </source>
</evidence>
<feature type="region of interest" description="Disordered" evidence="6">
    <location>
        <begin position="45"/>
        <end position="71"/>
    </location>
</feature>
<evidence type="ECO:0000256" key="4">
    <source>
        <dbReference type="ARBA" id="ARBA00023157"/>
    </source>
</evidence>
<dbReference type="AlphaFoldDB" id="A0A7I9UWI3"/>
<evidence type="ECO:0000313" key="10">
    <source>
        <dbReference type="Proteomes" id="UP000444980"/>
    </source>
</evidence>
<dbReference type="OrthoDB" id="117402at2"/>
<keyword evidence="5" id="KW-0676">Redox-active center</keyword>
<comment type="similarity">
    <text evidence="1">Belongs to the thioredoxin family. DsbA subfamily.</text>
</comment>
<evidence type="ECO:0000256" key="3">
    <source>
        <dbReference type="ARBA" id="ARBA00023002"/>
    </source>
</evidence>
<dbReference type="SUPFAM" id="SSF52833">
    <property type="entry name" value="Thioredoxin-like"/>
    <property type="match status" value="1"/>
</dbReference>
<keyword evidence="3" id="KW-0560">Oxidoreductase</keyword>
<reference evidence="10" key="1">
    <citation type="submission" date="2019-06" db="EMBL/GenBank/DDBJ databases">
        <title>Gordonia isolated from sludge of a wastewater treatment plant.</title>
        <authorList>
            <person name="Tamura T."/>
            <person name="Aoyama K."/>
            <person name="Kang Y."/>
            <person name="Saito S."/>
            <person name="Akiyama N."/>
            <person name="Yazawa K."/>
            <person name="Gonoi T."/>
            <person name="Mikami Y."/>
        </authorList>
    </citation>
    <scope>NUCLEOTIDE SEQUENCE [LARGE SCALE GENOMIC DNA]</scope>
    <source>
        <strain evidence="10">NBRC 107697</strain>
    </source>
</reference>
<protein>
    <recommendedName>
        <fullName evidence="8">Thioredoxin-like fold domain-containing protein</fullName>
    </recommendedName>
</protein>
<dbReference type="Pfam" id="PF13462">
    <property type="entry name" value="Thioredoxin_4"/>
    <property type="match status" value="1"/>
</dbReference>
<comment type="caution">
    <text evidence="9">The sequence shown here is derived from an EMBL/GenBank/DDBJ whole genome shotgun (WGS) entry which is preliminary data.</text>
</comment>
<evidence type="ECO:0000256" key="2">
    <source>
        <dbReference type="ARBA" id="ARBA00022729"/>
    </source>
</evidence>
<feature type="transmembrane region" description="Helical" evidence="7">
    <location>
        <begin position="20"/>
        <end position="40"/>
    </location>
</feature>
<feature type="domain" description="Thioredoxin-like fold" evidence="8">
    <location>
        <begin position="78"/>
        <end position="245"/>
    </location>
</feature>
<accession>A0A7I9UWI3</accession>
<keyword evidence="7" id="KW-0812">Transmembrane</keyword>
<dbReference type="PANTHER" id="PTHR13887">
    <property type="entry name" value="GLUTATHIONE S-TRANSFERASE KAPPA"/>
    <property type="match status" value="1"/>
</dbReference>
<dbReference type="InterPro" id="IPR036249">
    <property type="entry name" value="Thioredoxin-like_sf"/>
</dbReference>
<dbReference type="PANTHER" id="PTHR13887:SF14">
    <property type="entry name" value="DISULFIDE BOND FORMATION PROTEIN D"/>
    <property type="match status" value="1"/>
</dbReference>
<evidence type="ECO:0000256" key="5">
    <source>
        <dbReference type="ARBA" id="ARBA00023284"/>
    </source>
</evidence>
<gene>
    <name evidence="9" type="ORF">nbrc107697_11800</name>
</gene>
<dbReference type="Proteomes" id="UP000444980">
    <property type="component" value="Unassembled WGS sequence"/>
</dbReference>
<dbReference type="RefSeq" id="WP_161926508.1">
    <property type="nucleotide sequence ID" value="NZ_BJOU01000001.1"/>
</dbReference>
<dbReference type="GO" id="GO:0016491">
    <property type="term" value="F:oxidoreductase activity"/>
    <property type="evidence" value="ECO:0007669"/>
    <property type="project" value="UniProtKB-KW"/>
</dbReference>
<keyword evidence="4" id="KW-1015">Disulfide bond</keyword>
<sequence length="255" mass="27655">MDDTTGGWKRESDFSRRKRLIIIVAVVVAVFGALVVVASITQRSGEPAAGPASSTAPSSAAAGPRPDELQMVRRDPKDPMAMGDIDAPVVLVLWTDLRCPFCAVFNREVLPQIEREYIQTGKIRLEVTDVAFFGEQSEKAGAAAAAAGRQGKYFAFIKAVYGEAPEKGHPDLPRERLVYFAKKAGVPDMARFEKDLDDEKLVVDVQAATAEAQQLTVSSVPFFVAGRSALAGAQPIETFRKYLDDAVRTAAKQPR</sequence>
<keyword evidence="10" id="KW-1185">Reference proteome</keyword>
<organism evidence="9 10">
    <name type="scientific">Gordonia crocea</name>
    <dbReference type="NCBI Taxonomy" id="589162"/>
    <lineage>
        <taxon>Bacteria</taxon>
        <taxon>Bacillati</taxon>
        <taxon>Actinomycetota</taxon>
        <taxon>Actinomycetes</taxon>
        <taxon>Mycobacteriales</taxon>
        <taxon>Gordoniaceae</taxon>
        <taxon>Gordonia</taxon>
    </lineage>
</organism>
<evidence type="ECO:0000256" key="7">
    <source>
        <dbReference type="SAM" id="Phobius"/>
    </source>
</evidence>
<keyword evidence="2" id="KW-0732">Signal</keyword>
<keyword evidence="7" id="KW-0472">Membrane</keyword>